<reference evidence="3" key="1">
    <citation type="submission" date="2017-11" db="EMBL/GenBank/DDBJ databases">
        <authorList>
            <person name="Lima N.C."/>
            <person name="Parody-Merino A.M."/>
            <person name="Battley P.F."/>
            <person name="Fidler A.E."/>
            <person name="Prosdocimi F."/>
        </authorList>
    </citation>
    <scope>NUCLEOTIDE SEQUENCE [LARGE SCALE GENOMIC DNA]</scope>
</reference>
<feature type="region of interest" description="Disordered" evidence="1">
    <location>
        <begin position="97"/>
        <end position="149"/>
    </location>
</feature>
<dbReference type="AlphaFoldDB" id="A0A2I0U5P0"/>
<protein>
    <submittedName>
        <fullName evidence="2">Uncharacterized protein</fullName>
    </submittedName>
</protein>
<proteinExistence type="predicted"/>
<dbReference type="Proteomes" id="UP000233556">
    <property type="component" value="Unassembled WGS sequence"/>
</dbReference>
<keyword evidence="3" id="KW-1185">Reference proteome</keyword>
<dbReference type="EMBL" id="KZ506120">
    <property type="protein sequence ID" value="PKU41410.1"/>
    <property type="molecule type" value="Genomic_DNA"/>
</dbReference>
<reference evidence="3" key="2">
    <citation type="submission" date="2017-12" db="EMBL/GenBank/DDBJ databases">
        <title>Genome sequence of the Bar-tailed Godwit (Limosa lapponica baueri).</title>
        <authorList>
            <person name="Lima N.C.B."/>
            <person name="Parody-Merino A.M."/>
            <person name="Battley P.F."/>
            <person name="Fidler A.E."/>
            <person name="Prosdocimi F."/>
        </authorList>
    </citation>
    <scope>NUCLEOTIDE SEQUENCE [LARGE SCALE GENOMIC DNA]</scope>
</reference>
<evidence type="ECO:0000313" key="2">
    <source>
        <dbReference type="EMBL" id="PKU41410.1"/>
    </source>
</evidence>
<gene>
    <name evidence="2" type="ORF">llap_8275</name>
</gene>
<accession>A0A2I0U5P0</accession>
<sequence>MLQMTMSQQCVLVAKKANGIRGYIRKSVTSRSREIILPLCPGEAMSGVLCPVLGSLVQEGQGTAGEGTAEGYKEVQAENGTRDKGGDKDTCDAAQARTKGLDLSSNATPGAVDKGVQRMKTPDYPAHKSSTKERYIEGGINKSSIQQSA</sequence>
<evidence type="ECO:0000256" key="1">
    <source>
        <dbReference type="SAM" id="MobiDB-lite"/>
    </source>
</evidence>
<name>A0A2I0U5P0_LIMLA</name>
<evidence type="ECO:0000313" key="3">
    <source>
        <dbReference type="Proteomes" id="UP000233556"/>
    </source>
</evidence>
<organism evidence="2 3">
    <name type="scientific">Limosa lapponica baueri</name>
    <dbReference type="NCBI Taxonomy" id="1758121"/>
    <lineage>
        <taxon>Eukaryota</taxon>
        <taxon>Metazoa</taxon>
        <taxon>Chordata</taxon>
        <taxon>Craniata</taxon>
        <taxon>Vertebrata</taxon>
        <taxon>Euteleostomi</taxon>
        <taxon>Archelosauria</taxon>
        <taxon>Archosauria</taxon>
        <taxon>Dinosauria</taxon>
        <taxon>Saurischia</taxon>
        <taxon>Theropoda</taxon>
        <taxon>Coelurosauria</taxon>
        <taxon>Aves</taxon>
        <taxon>Neognathae</taxon>
        <taxon>Neoaves</taxon>
        <taxon>Charadriiformes</taxon>
        <taxon>Scolopacidae</taxon>
        <taxon>Limosa</taxon>
    </lineage>
</organism>